<protein>
    <submittedName>
        <fullName evidence="1">Uncharacterized protein</fullName>
    </submittedName>
</protein>
<accession>A0A328E6P4</accession>
<gene>
    <name evidence="1" type="ORF">DM860_006902</name>
</gene>
<sequence>MTFKIEKFCANPIFDFGFCVHFSANLLSFCKVDILNLCFSNMSKSVELVKQFHFHSPVRLKSIKRHTRVNATQSTEVASEAHSPSSLFLCHCGEAAKVRVSCQPILFGRKLYSCRTLLNLPNGKIWSL</sequence>
<name>A0A328E6P4_9ASTE</name>
<reference evidence="1 2" key="1">
    <citation type="submission" date="2018-06" db="EMBL/GenBank/DDBJ databases">
        <title>The Genome of Cuscuta australis (Dodder) Provides Insight into the Evolution of Plant Parasitism.</title>
        <authorList>
            <person name="Liu H."/>
        </authorList>
    </citation>
    <scope>NUCLEOTIDE SEQUENCE [LARGE SCALE GENOMIC DNA]</scope>
    <source>
        <strain evidence="2">cv. Yunnan</strain>
        <tissue evidence="1">Vines</tissue>
    </source>
</reference>
<keyword evidence="2" id="KW-1185">Reference proteome</keyword>
<dbReference type="Proteomes" id="UP000249390">
    <property type="component" value="Unassembled WGS sequence"/>
</dbReference>
<proteinExistence type="predicted"/>
<evidence type="ECO:0000313" key="1">
    <source>
        <dbReference type="EMBL" id="RAL53230.1"/>
    </source>
</evidence>
<comment type="caution">
    <text evidence="1">The sequence shown here is derived from an EMBL/GenBank/DDBJ whole genome shotgun (WGS) entry which is preliminary data.</text>
</comment>
<evidence type="ECO:0000313" key="2">
    <source>
        <dbReference type="Proteomes" id="UP000249390"/>
    </source>
</evidence>
<dbReference type="EMBL" id="NQVE01000027">
    <property type="protein sequence ID" value="RAL53230.1"/>
    <property type="molecule type" value="Genomic_DNA"/>
</dbReference>
<organism evidence="1 2">
    <name type="scientific">Cuscuta australis</name>
    <dbReference type="NCBI Taxonomy" id="267555"/>
    <lineage>
        <taxon>Eukaryota</taxon>
        <taxon>Viridiplantae</taxon>
        <taxon>Streptophyta</taxon>
        <taxon>Embryophyta</taxon>
        <taxon>Tracheophyta</taxon>
        <taxon>Spermatophyta</taxon>
        <taxon>Magnoliopsida</taxon>
        <taxon>eudicotyledons</taxon>
        <taxon>Gunneridae</taxon>
        <taxon>Pentapetalae</taxon>
        <taxon>asterids</taxon>
        <taxon>lamiids</taxon>
        <taxon>Solanales</taxon>
        <taxon>Convolvulaceae</taxon>
        <taxon>Cuscuteae</taxon>
        <taxon>Cuscuta</taxon>
        <taxon>Cuscuta subgen. Grammica</taxon>
        <taxon>Cuscuta sect. Cleistogrammica</taxon>
    </lineage>
</organism>
<dbReference type="AlphaFoldDB" id="A0A328E6P4"/>